<gene>
    <name evidence="6" type="ORF">BSTOLATCC_MIC57059</name>
</gene>
<evidence type="ECO:0000256" key="4">
    <source>
        <dbReference type="ARBA" id="ARBA00023274"/>
    </source>
</evidence>
<evidence type="ECO:0000256" key="3">
    <source>
        <dbReference type="ARBA" id="ARBA00022980"/>
    </source>
</evidence>
<protein>
    <recommendedName>
        <fullName evidence="5">40S ribosomal protein S27</fullName>
    </recommendedName>
</protein>
<dbReference type="Pfam" id="PF01667">
    <property type="entry name" value="Ribosomal_S27e"/>
    <property type="match status" value="1"/>
</dbReference>
<dbReference type="GO" id="GO:0005840">
    <property type="term" value="C:ribosome"/>
    <property type="evidence" value="ECO:0007669"/>
    <property type="project" value="UniProtKB-KW"/>
</dbReference>
<dbReference type="Gene3D" id="2.20.25.100">
    <property type="entry name" value="Zn-binding ribosomal proteins"/>
    <property type="match status" value="1"/>
</dbReference>
<sequence>MENLTYCKLQIWLAQKPYTHFFFIKIAFDKLNKLLTDFKLSKSDILNDNLFKSLLVNKNRNLMEIDLLHPDSEQQRICHKKKRLVQSPNSYFMDIKCSSCYALTTAFSHAQSVITCEGCQQILAQPSGGKCKLTVGCSVRRKAD</sequence>
<keyword evidence="4 5" id="KW-0687">Ribonucleoprotein</keyword>
<evidence type="ECO:0000256" key="1">
    <source>
        <dbReference type="ARBA" id="ARBA00010919"/>
    </source>
</evidence>
<proteinExistence type="inferred from homology"/>
<dbReference type="FunFam" id="2.20.25.100:FF:000001">
    <property type="entry name" value="40S ribosomal protein S27"/>
    <property type="match status" value="1"/>
</dbReference>
<keyword evidence="2 5" id="KW-0862">Zinc</keyword>
<keyword evidence="5" id="KW-0479">Metal-binding</keyword>
<comment type="caution">
    <text evidence="6">The sequence shown here is derived from an EMBL/GenBank/DDBJ whole genome shotgun (WGS) entry which is preliminary data.</text>
</comment>
<keyword evidence="5" id="KW-0863">Zinc-finger</keyword>
<reference evidence="6" key="1">
    <citation type="submission" date="2021-09" db="EMBL/GenBank/DDBJ databases">
        <authorList>
            <consortium name="AG Swart"/>
            <person name="Singh M."/>
            <person name="Singh A."/>
            <person name="Seah K."/>
            <person name="Emmerich C."/>
        </authorList>
    </citation>
    <scope>NUCLEOTIDE SEQUENCE</scope>
    <source>
        <strain evidence="6">ATCC30299</strain>
    </source>
</reference>
<name>A0AAU9KHL5_9CILI</name>
<dbReference type="EMBL" id="CAJZBQ010000055">
    <property type="protein sequence ID" value="CAG9332769.1"/>
    <property type="molecule type" value="Genomic_DNA"/>
</dbReference>
<dbReference type="GO" id="GO:1990904">
    <property type="term" value="C:ribonucleoprotein complex"/>
    <property type="evidence" value="ECO:0007669"/>
    <property type="project" value="UniProtKB-KW"/>
</dbReference>
<dbReference type="InterPro" id="IPR000592">
    <property type="entry name" value="Ribosomal_eS27"/>
</dbReference>
<evidence type="ECO:0000256" key="2">
    <source>
        <dbReference type="ARBA" id="ARBA00022833"/>
    </source>
</evidence>
<accession>A0AAU9KHL5</accession>
<keyword evidence="3 5" id="KW-0689">Ribosomal protein</keyword>
<dbReference type="Proteomes" id="UP001162131">
    <property type="component" value="Unassembled WGS sequence"/>
</dbReference>
<keyword evidence="7" id="KW-1185">Reference proteome</keyword>
<dbReference type="GO" id="GO:0008270">
    <property type="term" value="F:zinc ion binding"/>
    <property type="evidence" value="ECO:0007669"/>
    <property type="project" value="UniProtKB-KW"/>
</dbReference>
<dbReference type="AlphaFoldDB" id="A0AAU9KHL5"/>
<evidence type="ECO:0000256" key="5">
    <source>
        <dbReference type="RuleBase" id="RU000671"/>
    </source>
</evidence>
<comment type="cofactor">
    <cofactor evidence="5">
        <name>Zn(2+)</name>
        <dbReference type="ChEBI" id="CHEBI:29105"/>
    </cofactor>
    <text evidence="5">Binds 1 zinc ion per subunit.</text>
</comment>
<evidence type="ECO:0000313" key="6">
    <source>
        <dbReference type="EMBL" id="CAG9332769.1"/>
    </source>
</evidence>
<organism evidence="6 7">
    <name type="scientific">Blepharisma stoltei</name>
    <dbReference type="NCBI Taxonomy" id="1481888"/>
    <lineage>
        <taxon>Eukaryota</taxon>
        <taxon>Sar</taxon>
        <taxon>Alveolata</taxon>
        <taxon>Ciliophora</taxon>
        <taxon>Postciliodesmatophora</taxon>
        <taxon>Heterotrichea</taxon>
        <taxon>Heterotrichida</taxon>
        <taxon>Blepharismidae</taxon>
        <taxon>Blepharisma</taxon>
    </lineage>
</organism>
<dbReference type="GO" id="GO:0006412">
    <property type="term" value="P:translation"/>
    <property type="evidence" value="ECO:0007669"/>
    <property type="project" value="InterPro"/>
</dbReference>
<dbReference type="InterPro" id="IPR011332">
    <property type="entry name" value="Ribosomal_zn-bd"/>
</dbReference>
<dbReference type="InterPro" id="IPR023407">
    <property type="entry name" value="Ribosomal_eS27_Zn-bd_dom_sf"/>
</dbReference>
<dbReference type="PROSITE" id="PS01168">
    <property type="entry name" value="RIBOSOMAL_S27E"/>
    <property type="match status" value="1"/>
</dbReference>
<evidence type="ECO:0000313" key="7">
    <source>
        <dbReference type="Proteomes" id="UP001162131"/>
    </source>
</evidence>
<dbReference type="HAMAP" id="MF_00371">
    <property type="entry name" value="Ribosomal_eS27"/>
    <property type="match status" value="1"/>
</dbReference>
<comment type="similarity">
    <text evidence="1 5">Belongs to the eukaryotic ribosomal protein eS27 family.</text>
</comment>
<dbReference type="SUPFAM" id="SSF57829">
    <property type="entry name" value="Zn-binding ribosomal proteins"/>
    <property type="match status" value="1"/>
</dbReference>
<dbReference type="GO" id="GO:0003735">
    <property type="term" value="F:structural constituent of ribosome"/>
    <property type="evidence" value="ECO:0007669"/>
    <property type="project" value="InterPro"/>
</dbReference>
<dbReference type="PANTHER" id="PTHR11594">
    <property type="entry name" value="40S RIBOSOMAL PROTEIN S27"/>
    <property type="match status" value="1"/>
</dbReference>